<evidence type="ECO:0000313" key="2">
    <source>
        <dbReference type="EMBL" id="GJS96782.1"/>
    </source>
</evidence>
<reference evidence="2" key="1">
    <citation type="journal article" date="2022" name="Int. J. Mol. Sci.">
        <title>Draft Genome of Tanacetum Coccineum: Genomic Comparison of Closely Related Tanacetum-Family Plants.</title>
        <authorList>
            <person name="Yamashiro T."/>
            <person name="Shiraishi A."/>
            <person name="Nakayama K."/>
            <person name="Satake H."/>
        </authorList>
    </citation>
    <scope>NUCLEOTIDE SEQUENCE</scope>
</reference>
<organism evidence="2 3">
    <name type="scientific">Tanacetum coccineum</name>
    <dbReference type="NCBI Taxonomy" id="301880"/>
    <lineage>
        <taxon>Eukaryota</taxon>
        <taxon>Viridiplantae</taxon>
        <taxon>Streptophyta</taxon>
        <taxon>Embryophyta</taxon>
        <taxon>Tracheophyta</taxon>
        <taxon>Spermatophyta</taxon>
        <taxon>Magnoliopsida</taxon>
        <taxon>eudicotyledons</taxon>
        <taxon>Gunneridae</taxon>
        <taxon>Pentapetalae</taxon>
        <taxon>asterids</taxon>
        <taxon>campanulids</taxon>
        <taxon>Asterales</taxon>
        <taxon>Asteraceae</taxon>
        <taxon>Asteroideae</taxon>
        <taxon>Anthemideae</taxon>
        <taxon>Anthemidinae</taxon>
        <taxon>Tanacetum</taxon>
    </lineage>
</organism>
<accession>A0ABQ5A3F7</accession>
<evidence type="ECO:0000256" key="1">
    <source>
        <dbReference type="SAM" id="MobiDB-lite"/>
    </source>
</evidence>
<dbReference type="EMBL" id="BQNB010011912">
    <property type="protein sequence ID" value="GJS96782.1"/>
    <property type="molecule type" value="Genomic_DNA"/>
</dbReference>
<keyword evidence="3" id="KW-1185">Reference proteome</keyword>
<gene>
    <name evidence="2" type="ORF">Tco_0803750</name>
</gene>
<sequence>MISASAYAGVPERSSSSFVRSTIGVSTGWDRRHPWRILVPEETLTKCHTMPEEPVLTRKVLSSDNRHDVDILGQQSLPVKTPQASVTISFQVDTGQEESNNVIKRKRVGSILDMLHRGRGGWLDSSTDDSLDDEAFRVYQGIVNGVVIKARTNPAPHPYVPPTNKELEMLFQPMFDEYFNPPGIRQDPIPNIAQDPSYLQDHRSIAIDLDAPSGSHTSSPLDHHSSSVHQGVAGEQYAEVNPFAAADPEPFVNVFAQTITPGKASQLV</sequence>
<proteinExistence type="predicted"/>
<feature type="region of interest" description="Disordered" evidence="1">
    <location>
        <begin position="209"/>
        <end position="228"/>
    </location>
</feature>
<name>A0ABQ5A3F7_9ASTR</name>
<evidence type="ECO:0000313" key="3">
    <source>
        <dbReference type="Proteomes" id="UP001151760"/>
    </source>
</evidence>
<reference evidence="2" key="2">
    <citation type="submission" date="2022-01" db="EMBL/GenBank/DDBJ databases">
        <authorList>
            <person name="Yamashiro T."/>
            <person name="Shiraishi A."/>
            <person name="Satake H."/>
            <person name="Nakayama K."/>
        </authorList>
    </citation>
    <scope>NUCLEOTIDE SEQUENCE</scope>
</reference>
<protein>
    <submittedName>
        <fullName evidence="2">Uncharacterized protein</fullName>
    </submittedName>
</protein>
<dbReference type="Proteomes" id="UP001151760">
    <property type="component" value="Unassembled WGS sequence"/>
</dbReference>
<comment type="caution">
    <text evidence="2">The sequence shown here is derived from an EMBL/GenBank/DDBJ whole genome shotgun (WGS) entry which is preliminary data.</text>
</comment>